<dbReference type="GO" id="GO:0006310">
    <property type="term" value="P:DNA recombination"/>
    <property type="evidence" value="ECO:0007669"/>
    <property type="project" value="InterPro"/>
</dbReference>
<name>A0A2W2GK00_9ACTN</name>
<proteinExistence type="predicted"/>
<accession>A0A2W2GK00</accession>
<dbReference type="Gene3D" id="3.30.1330.70">
    <property type="entry name" value="Holliday junction resolvase RusA"/>
    <property type="match status" value="1"/>
</dbReference>
<dbReference type="GO" id="GO:0000287">
    <property type="term" value="F:magnesium ion binding"/>
    <property type="evidence" value="ECO:0007669"/>
    <property type="project" value="InterPro"/>
</dbReference>
<dbReference type="InterPro" id="IPR008822">
    <property type="entry name" value="Endonuclease_RusA-like"/>
</dbReference>
<reference evidence="1 2" key="1">
    <citation type="submission" date="2018-01" db="EMBL/GenBank/DDBJ databases">
        <title>Draft genome sequence of Sphaerisporangium sp. 7K107.</title>
        <authorList>
            <person name="Sahin N."/>
            <person name="Saygin H."/>
            <person name="Ay H."/>
        </authorList>
    </citation>
    <scope>NUCLEOTIDE SEQUENCE [LARGE SCALE GENOMIC DNA]</scope>
    <source>
        <strain evidence="1 2">7K107</strain>
    </source>
</reference>
<dbReference type="GO" id="GO:0006281">
    <property type="term" value="P:DNA repair"/>
    <property type="evidence" value="ECO:0007669"/>
    <property type="project" value="InterPro"/>
</dbReference>
<keyword evidence="2" id="KW-1185">Reference proteome</keyword>
<organism evidence="1 2">
    <name type="scientific">Spongiactinospora gelatinilytica</name>
    <dbReference type="NCBI Taxonomy" id="2666298"/>
    <lineage>
        <taxon>Bacteria</taxon>
        <taxon>Bacillati</taxon>
        <taxon>Actinomycetota</taxon>
        <taxon>Actinomycetes</taxon>
        <taxon>Streptosporangiales</taxon>
        <taxon>Streptosporangiaceae</taxon>
        <taxon>Spongiactinospora</taxon>
    </lineage>
</organism>
<sequence length="167" mass="18162">MTAPLIVLTVRGEPAGQGNLKGTRGGKLRHANGAELRDWRDRVRGAALDLLGAHEHAASGEDRRLAAPCVECGTYRSQHAEMLGPVRLEAVVTVSRPSSVPLTRQWPITRSTSDWDHYGRAISDALTGVAYVDDSQIVDGRVITTYPHFHPRALGEPGAVIRLWPVT</sequence>
<protein>
    <submittedName>
        <fullName evidence="1">Uncharacterized protein</fullName>
    </submittedName>
</protein>
<dbReference type="Pfam" id="PF05866">
    <property type="entry name" value="RusA"/>
    <property type="match status" value="1"/>
</dbReference>
<evidence type="ECO:0000313" key="2">
    <source>
        <dbReference type="Proteomes" id="UP000248544"/>
    </source>
</evidence>
<dbReference type="SUPFAM" id="SSF103084">
    <property type="entry name" value="Holliday junction resolvase RusA"/>
    <property type="match status" value="1"/>
</dbReference>
<dbReference type="InterPro" id="IPR036614">
    <property type="entry name" value="RusA-like_sf"/>
</dbReference>
<dbReference type="RefSeq" id="WP_111167088.1">
    <property type="nucleotide sequence ID" value="NZ_POUA01000064.1"/>
</dbReference>
<evidence type="ECO:0000313" key="1">
    <source>
        <dbReference type="EMBL" id="PZG49856.1"/>
    </source>
</evidence>
<dbReference type="EMBL" id="POUA01000064">
    <property type="protein sequence ID" value="PZG49856.1"/>
    <property type="molecule type" value="Genomic_DNA"/>
</dbReference>
<comment type="caution">
    <text evidence="1">The sequence shown here is derived from an EMBL/GenBank/DDBJ whole genome shotgun (WGS) entry which is preliminary data.</text>
</comment>
<dbReference type="Proteomes" id="UP000248544">
    <property type="component" value="Unassembled WGS sequence"/>
</dbReference>
<gene>
    <name evidence="1" type="ORF">C1I98_11105</name>
</gene>
<dbReference type="AlphaFoldDB" id="A0A2W2GK00"/>